<dbReference type="Proteomes" id="UP001500711">
    <property type="component" value="Unassembled WGS sequence"/>
</dbReference>
<gene>
    <name evidence="1" type="ORF">GCM10022267_72030</name>
</gene>
<keyword evidence="2" id="KW-1185">Reference proteome</keyword>
<accession>A0ABP7BZQ7</accession>
<protein>
    <recommendedName>
        <fullName evidence="3">Tellurite resistance protein TerB</fullName>
    </recommendedName>
</protein>
<reference evidence="2" key="1">
    <citation type="journal article" date="2019" name="Int. J. Syst. Evol. Microbiol.">
        <title>The Global Catalogue of Microorganisms (GCM) 10K type strain sequencing project: providing services to taxonomists for standard genome sequencing and annotation.</title>
        <authorList>
            <consortium name="The Broad Institute Genomics Platform"/>
            <consortium name="The Broad Institute Genome Sequencing Center for Infectious Disease"/>
            <person name="Wu L."/>
            <person name="Ma J."/>
        </authorList>
    </citation>
    <scope>NUCLEOTIDE SEQUENCE [LARGE SCALE GENOMIC DNA]</scope>
    <source>
        <strain evidence="2">JCM 17494</strain>
    </source>
</reference>
<sequence length="175" mass="19123">MRLLPRVETLRGDEYLDVLDRALVDRHLSVEEQEELLDVARALGLGLLEVLGLHREYLTALGEAAREDGVVTADEEADLRLVASLLGVDVVPRRSVRLSSRAASSPAMPAKSGARRASAALMACTCWAPRSRRGLTSVHHSSVRRPDPSTWTTATSITRWWWPGESPVVSTSTTA</sequence>
<name>A0ABP7BZQ7_9PSEU</name>
<organism evidence="1 2">
    <name type="scientific">Lentzea roselyniae</name>
    <dbReference type="NCBI Taxonomy" id="531940"/>
    <lineage>
        <taxon>Bacteria</taxon>
        <taxon>Bacillati</taxon>
        <taxon>Actinomycetota</taxon>
        <taxon>Actinomycetes</taxon>
        <taxon>Pseudonocardiales</taxon>
        <taxon>Pseudonocardiaceae</taxon>
        <taxon>Lentzea</taxon>
    </lineage>
</organism>
<evidence type="ECO:0000313" key="1">
    <source>
        <dbReference type="EMBL" id="GAA3674680.1"/>
    </source>
</evidence>
<evidence type="ECO:0000313" key="2">
    <source>
        <dbReference type="Proteomes" id="UP001500711"/>
    </source>
</evidence>
<proteinExistence type="predicted"/>
<evidence type="ECO:0008006" key="3">
    <source>
        <dbReference type="Google" id="ProtNLM"/>
    </source>
</evidence>
<comment type="caution">
    <text evidence="1">The sequence shown here is derived from an EMBL/GenBank/DDBJ whole genome shotgun (WGS) entry which is preliminary data.</text>
</comment>
<dbReference type="EMBL" id="BAABBE010000028">
    <property type="protein sequence ID" value="GAA3674680.1"/>
    <property type="molecule type" value="Genomic_DNA"/>
</dbReference>